<feature type="region of interest" description="Disordered" evidence="9">
    <location>
        <begin position="752"/>
        <end position="784"/>
    </location>
</feature>
<keyword evidence="5" id="KW-0653">Protein transport</keyword>
<organism evidence="10 11">
    <name type="scientific">Perkinsus chesapeaki</name>
    <name type="common">Clam parasite</name>
    <name type="synonym">Perkinsus andrewsi</name>
    <dbReference type="NCBI Taxonomy" id="330153"/>
    <lineage>
        <taxon>Eukaryota</taxon>
        <taxon>Sar</taxon>
        <taxon>Alveolata</taxon>
        <taxon>Perkinsozoa</taxon>
        <taxon>Perkinsea</taxon>
        <taxon>Perkinsida</taxon>
        <taxon>Perkinsidae</taxon>
        <taxon>Perkinsus</taxon>
    </lineage>
</organism>
<feature type="region of interest" description="Disordered" evidence="9">
    <location>
        <begin position="418"/>
        <end position="437"/>
    </location>
</feature>
<keyword evidence="11" id="KW-1185">Reference proteome</keyword>
<evidence type="ECO:0000256" key="7">
    <source>
        <dbReference type="ARBA" id="ARBA00023136"/>
    </source>
</evidence>
<keyword evidence="7" id="KW-0472">Membrane</keyword>
<reference evidence="10 11" key="1">
    <citation type="submission" date="2020-04" db="EMBL/GenBank/DDBJ databases">
        <title>Perkinsus chesapeaki whole genome sequence.</title>
        <authorList>
            <person name="Bogema D.R."/>
        </authorList>
    </citation>
    <scope>NUCLEOTIDE SEQUENCE [LARGE SCALE GENOMIC DNA]</scope>
    <source>
        <strain evidence="10">ATCC PRA-425</strain>
    </source>
</reference>
<dbReference type="OrthoDB" id="245173at2759"/>
<dbReference type="PANTHER" id="PTHR21443">
    <property type="entry name" value="CONSERVED OLIGOMERIC GOLGI COMPLEX COMPONENT 7"/>
    <property type="match status" value="1"/>
</dbReference>
<dbReference type="EMBL" id="JAAPAO010000229">
    <property type="protein sequence ID" value="KAF4666662.1"/>
    <property type="molecule type" value="Genomic_DNA"/>
</dbReference>
<evidence type="ECO:0000256" key="1">
    <source>
        <dbReference type="ARBA" id="ARBA00004395"/>
    </source>
</evidence>
<feature type="compositionally biased region" description="Acidic residues" evidence="9">
    <location>
        <begin position="291"/>
        <end position="304"/>
    </location>
</feature>
<sequence length="784" mass="86150">MTISAKPSSSREVMMHELASSLGEQKGSAQDFDPVQWLMGELGKAGKDASMDATLAKLSMQWAVNSNLNALIQESSVMIDSQSSQLMSSLPAITHDLASMKVDVKNGEDRLSKLIGELESKDKEEQRQTLLFISKVDAGKEKLQAARTALGEAYNWDKRIQELDSLLHSGEFTEFKGKMSEVKEALNGGLKMLPDYEDRCEQIEAMEVSLQREVRRKVGSAIDRCNPKQLRVCYDAYIDNSSVGEGKPLEEFNEAVCAAMNTVVQRKWNATMQSSSSTSGGNEEGMVEVLSESEEEGGDKDDDDGVTGFFHALAEALQERLETLASVPDGAGLLMRKCIYSAMKELFGPWAPSCNSLPDRPKRFLHSLMRGFNHLKRKMHFEEDEWERICSEKLLDSKLVESLVPGLFLPSEEAAGGGLGYPLSSEEEIEEEEKRRSTQSLGDGLISLETRVMKYQAAVLKSGTLQLESSLPADALAPLWVKEVDTLYGSFWYTTVNRSISSMVSKVFKTYTQQGDYNADLSTLLVNCRSINQSVQSLRAGAEEFNSQVESVAGKASERALRGEGEDASVVAILPCIGNTVADGDDDAAAAVDEVCQRVEKLIVEGLCSPISKRILRNYGSQSVWTRKEGSGMASQSVVMPSTPVTALSEHLFLYVPYLSKETEKGGGGDDVLRSQWVPAVFRRAAQAVISSVDGIDALTRPGLRQMNADLNYSLKIILSLWNGCRADEEMPEAEELRRWIHATDVLLDTTSSTAREKANEDPIVTKLSKALEAGNRPPPPPTR</sequence>
<dbReference type="AlphaFoldDB" id="A0A7J6M540"/>
<dbReference type="PANTHER" id="PTHR21443:SF0">
    <property type="entry name" value="CONSERVED OLIGOMERIC GOLGI COMPLEX SUBUNIT 7"/>
    <property type="match status" value="1"/>
</dbReference>
<evidence type="ECO:0000256" key="3">
    <source>
        <dbReference type="ARBA" id="ARBA00020984"/>
    </source>
</evidence>
<evidence type="ECO:0000313" key="10">
    <source>
        <dbReference type="EMBL" id="KAF4666662.1"/>
    </source>
</evidence>
<accession>A0A7J6M540</accession>
<comment type="subcellular location">
    <subcellularLocation>
        <location evidence="1">Golgi apparatus membrane</location>
        <topology evidence="1">Peripheral membrane protein</topology>
    </subcellularLocation>
</comment>
<gene>
    <name evidence="10" type="primary">CCDC12</name>
    <name evidence="10" type="ORF">FOL47_003965</name>
</gene>
<dbReference type="GO" id="GO:0006890">
    <property type="term" value="P:retrograde vesicle-mediated transport, Golgi to endoplasmic reticulum"/>
    <property type="evidence" value="ECO:0007669"/>
    <property type="project" value="TreeGrafter"/>
</dbReference>
<evidence type="ECO:0000256" key="8">
    <source>
        <dbReference type="ARBA" id="ARBA00031345"/>
    </source>
</evidence>
<proteinExistence type="inferred from homology"/>
<dbReference type="Pfam" id="PF10191">
    <property type="entry name" value="COG7"/>
    <property type="match status" value="1"/>
</dbReference>
<dbReference type="GO" id="GO:0007030">
    <property type="term" value="P:Golgi organization"/>
    <property type="evidence" value="ECO:0007669"/>
    <property type="project" value="TreeGrafter"/>
</dbReference>
<evidence type="ECO:0000256" key="5">
    <source>
        <dbReference type="ARBA" id="ARBA00022927"/>
    </source>
</evidence>
<dbReference type="GO" id="GO:0017119">
    <property type="term" value="C:Golgi transport complex"/>
    <property type="evidence" value="ECO:0007669"/>
    <property type="project" value="InterPro"/>
</dbReference>
<dbReference type="GO" id="GO:0006886">
    <property type="term" value="P:intracellular protein transport"/>
    <property type="evidence" value="ECO:0007669"/>
    <property type="project" value="InterPro"/>
</dbReference>
<dbReference type="Proteomes" id="UP000591131">
    <property type="component" value="Unassembled WGS sequence"/>
</dbReference>
<comment type="caution">
    <text evidence="10">The sequence shown here is derived from an EMBL/GenBank/DDBJ whole genome shotgun (WGS) entry which is preliminary data.</text>
</comment>
<keyword evidence="6" id="KW-0333">Golgi apparatus</keyword>
<evidence type="ECO:0000313" key="11">
    <source>
        <dbReference type="Proteomes" id="UP000591131"/>
    </source>
</evidence>
<evidence type="ECO:0000256" key="2">
    <source>
        <dbReference type="ARBA" id="ARBA00005831"/>
    </source>
</evidence>
<feature type="region of interest" description="Disordered" evidence="9">
    <location>
        <begin position="270"/>
        <end position="304"/>
    </location>
</feature>
<name>A0A7J6M540_PERCH</name>
<evidence type="ECO:0000256" key="9">
    <source>
        <dbReference type="SAM" id="MobiDB-lite"/>
    </source>
</evidence>
<dbReference type="InterPro" id="IPR019335">
    <property type="entry name" value="COG7"/>
</dbReference>
<dbReference type="GO" id="GO:0000139">
    <property type="term" value="C:Golgi membrane"/>
    <property type="evidence" value="ECO:0007669"/>
    <property type="project" value="UniProtKB-SubCell"/>
</dbReference>
<protein>
    <recommendedName>
        <fullName evidence="3">Conserved oligomeric Golgi complex subunit 7</fullName>
    </recommendedName>
    <alternativeName>
        <fullName evidence="8">Component of oligomeric Golgi complex 7</fullName>
    </alternativeName>
</protein>
<keyword evidence="4" id="KW-0813">Transport</keyword>
<evidence type="ECO:0000256" key="6">
    <source>
        <dbReference type="ARBA" id="ARBA00023034"/>
    </source>
</evidence>
<evidence type="ECO:0000256" key="4">
    <source>
        <dbReference type="ARBA" id="ARBA00022448"/>
    </source>
</evidence>
<comment type="similarity">
    <text evidence="2">Belongs to the COG7 family.</text>
</comment>